<gene>
    <name evidence="2" type="ORF">Tco_0819475</name>
</gene>
<reference evidence="2" key="2">
    <citation type="submission" date="2022-01" db="EMBL/GenBank/DDBJ databases">
        <authorList>
            <person name="Yamashiro T."/>
            <person name="Shiraishi A."/>
            <person name="Satake H."/>
            <person name="Nakayama K."/>
        </authorList>
    </citation>
    <scope>NUCLEOTIDE SEQUENCE</scope>
</reference>
<keyword evidence="3" id="KW-1185">Reference proteome</keyword>
<dbReference type="PANTHER" id="PTHR33223:SF11">
    <property type="entry name" value="ELEMENT PROTEIN, PUTATIVE-RELATED"/>
    <property type="match status" value="1"/>
</dbReference>
<reference evidence="2" key="1">
    <citation type="journal article" date="2022" name="Int. J. Mol. Sci.">
        <title>Draft Genome of Tanacetum Coccineum: Genomic Comparison of Closely Related Tanacetum-Family Plants.</title>
        <authorList>
            <person name="Yamashiro T."/>
            <person name="Shiraishi A."/>
            <person name="Nakayama K."/>
            <person name="Satake H."/>
        </authorList>
    </citation>
    <scope>NUCLEOTIDE SEQUENCE</scope>
</reference>
<dbReference type="InterPro" id="IPR005162">
    <property type="entry name" value="Retrotrans_gag_dom"/>
</dbReference>
<dbReference type="Pfam" id="PF03732">
    <property type="entry name" value="Retrotrans_gag"/>
    <property type="match status" value="1"/>
</dbReference>
<protein>
    <submittedName>
        <fullName evidence="2">MAK10-like protein</fullName>
    </submittedName>
</protein>
<accession>A0ABQ5AB14</accession>
<sequence length="811" mass="92766">MGDENPIHTLRDYSKPSHEGYKNTIELPVGNNVVPFRSDTIRLVQNGCSFYRLQSWDPNQHLKDFLKLVDSLDLDGENRERTRLCLFQFSLCDQASNWLECLPRGRILLLVSLLNSFHQEGLQNSDLLQKVPHHGIDLWLQVQIFYDHVNPVTRQTIDQSTGGKLRDRNTKESWALLEDLALYDNESWNDPRDFAKSVKAITFPQDVLMNRITTPCEIYSGPHDTQYCMEDPEQAFVEYASSRTDEAREGLLSNFMASQDSRLSKFEADFKQQQSKMTNKIDIILKAITDRIAGTLPSDTVKNPKLSTSPTSQLQIGMRIRTQQPEEPEPTLEDEFQDLHLNLPVLEDLTHAPVYNVLLNKYRESLELGKNGSTFVQDEVSAKMEDPRLFTLLTMAGVDVNTLTMEQYLALSRENQAPGMVKPKIGGNVNFEIKSQFMCELKEDTFSGNKDKDAHDHIDRVIIIVGLFNIPGVTKDAVMLRVFPFTLTGATNRWVDRIAPGTINTWDLLKKAFIQRYCPPSMTTKQLDDIHNFKQEGDESLYQAWERYNNLLYKCSTHEINSYQKVNIFYKGLSTMNHQLLDSQGLIPMMRPDKALTAIQTMADHSQKWHDGSTSRNIRSSSSKDGLAALVGCQICEGPHLDKDYPLSMEVKQVEVVRYGEFGRTKPFNGNNGGRQTLTETKNQNHHNEIIQGLKSRVTTMAKEAVTKIDNNKDCKAIFTNDGVPLYTPFYYSPEEIEYFLANFRFSDDDELNNVTSIPEEDLKQTSPKQITTHYVEPYIPPIPFPKRLEQHAEEALIHKTMESLKKIKSN</sequence>
<evidence type="ECO:0000313" key="3">
    <source>
        <dbReference type="Proteomes" id="UP001151760"/>
    </source>
</evidence>
<evidence type="ECO:0000313" key="2">
    <source>
        <dbReference type="EMBL" id="GJS98305.1"/>
    </source>
</evidence>
<dbReference type="Proteomes" id="UP001151760">
    <property type="component" value="Unassembled WGS sequence"/>
</dbReference>
<evidence type="ECO:0000259" key="1">
    <source>
        <dbReference type="Pfam" id="PF03732"/>
    </source>
</evidence>
<dbReference type="EMBL" id="BQNB010012033">
    <property type="protein sequence ID" value="GJS98305.1"/>
    <property type="molecule type" value="Genomic_DNA"/>
</dbReference>
<dbReference type="PANTHER" id="PTHR33223">
    <property type="entry name" value="CCHC-TYPE DOMAIN-CONTAINING PROTEIN"/>
    <property type="match status" value="1"/>
</dbReference>
<proteinExistence type="predicted"/>
<comment type="caution">
    <text evidence="2">The sequence shown here is derived from an EMBL/GenBank/DDBJ whole genome shotgun (WGS) entry which is preliminary data.</text>
</comment>
<name>A0ABQ5AB14_9ASTR</name>
<feature type="domain" description="Retrotransposon gag" evidence="1">
    <location>
        <begin position="482"/>
        <end position="574"/>
    </location>
</feature>
<organism evidence="2 3">
    <name type="scientific">Tanacetum coccineum</name>
    <dbReference type="NCBI Taxonomy" id="301880"/>
    <lineage>
        <taxon>Eukaryota</taxon>
        <taxon>Viridiplantae</taxon>
        <taxon>Streptophyta</taxon>
        <taxon>Embryophyta</taxon>
        <taxon>Tracheophyta</taxon>
        <taxon>Spermatophyta</taxon>
        <taxon>Magnoliopsida</taxon>
        <taxon>eudicotyledons</taxon>
        <taxon>Gunneridae</taxon>
        <taxon>Pentapetalae</taxon>
        <taxon>asterids</taxon>
        <taxon>campanulids</taxon>
        <taxon>Asterales</taxon>
        <taxon>Asteraceae</taxon>
        <taxon>Asteroideae</taxon>
        <taxon>Anthemideae</taxon>
        <taxon>Anthemidinae</taxon>
        <taxon>Tanacetum</taxon>
    </lineage>
</organism>